<dbReference type="Proteomes" id="UP000604046">
    <property type="component" value="Unassembled WGS sequence"/>
</dbReference>
<dbReference type="GO" id="GO:0005829">
    <property type="term" value="C:cytosol"/>
    <property type="evidence" value="ECO:0007669"/>
    <property type="project" value="TreeGrafter"/>
</dbReference>
<organism evidence="5 6">
    <name type="scientific">Symbiodinium natans</name>
    <dbReference type="NCBI Taxonomy" id="878477"/>
    <lineage>
        <taxon>Eukaryota</taxon>
        <taxon>Sar</taxon>
        <taxon>Alveolata</taxon>
        <taxon>Dinophyceae</taxon>
        <taxon>Suessiales</taxon>
        <taxon>Symbiodiniaceae</taxon>
        <taxon>Symbiodinium</taxon>
    </lineage>
</organism>
<dbReference type="Pfam" id="PF13537">
    <property type="entry name" value="GATase_7"/>
    <property type="match status" value="1"/>
</dbReference>
<evidence type="ECO:0000256" key="2">
    <source>
        <dbReference type="ARBA" id="ARBA00022840"/>
    </source>
</evidence>
<dbReference type="PROSITE" id="PS51278">
    <property type="entry name" value="GATASE_TYPE_2"/>
    <property type="match status" value="1"/>
</dbReference>
<dbReference type="InterPro" id="IPR050795">
    <property type="entry name" value="Asn_Synthetase"/>
</dbReference>
<protein>
    <recommendedName>
        <fullName evidence="4">Glutamine amidotransferase type-2 domain-containing protein</fullName>
    </recommendedName>
</protein>
<dbReference type="PANTHER" id="PTHR11772">
    <property type="entry name" value="ASPARAGINE SYNTHETASE"/>
    <property type="match status" value="1"/>
</dbReference>
<comment type="caution">
    <text evidence="5">The sequence shown here is derived from an EMBL/GenBank/DDBJ whole genome shotgun (WGS) entry which is preliminary data.</text>
</comment>
<feature type="compositionally biased region" description="Low complexity" evidence="3">
    <location>
        <begin position="1527"/>
        <end position="1542"/>
    </location>
</feature>
<evidence type="ECO:0000313" key="5">
    <source>
        <dbReference type="EMBL" id="CAE7493948.1"/>
    </source>
</evidence>
<keyword evidence="6" id="KW-1185">Reference proteome</keyword>
<dbReference type="InterPro" id="IPR029055">
    <property type="entry name" value="Ntn_hydrolases_N"/>
</dbReference>
<dbReference type="GO" id="GO:0005524">
    <property type="term" value="F:ATP binding"/>
    <property type="evidence" value="ECO:0007669"/>
    <property type="project" value="UniProtKB-KW"/>
</dbReference>
<feature type="region of interest" description="Disordered" evidence="3">
    <location>
        <begin position="1615"/>
        <end position="1694"/>
    </location>
</feature>
<reference evidence="5" key="1">
    <citation type="submission" date="2021-02" db="EMBL/GenBank/DDBJ databases">
        <authorList>
            <person name="Dougan E. K."/>
            <person name="Rhodes N."/>
            <person name="Thang M."/>
            <person name="Chan C."/>
        </authorList>
    </citation>
    <scope>NUCLEOTIDE SEQUENCE</scope>
</reference>
<dbReference type="GO" id="GO:0006529">
    <property type="term" value="P:asparagine biosynthetic process"/>
    <property type="evidence" value="ECO:0007669"/>
    <property type="project" value="TreeGrafter"/>
</dbReference>
<evidence type="ECO:0000313" key="6">
    <source>
        <dbReference type="Proteomes" id="UP000604046"/>
    </source>
</evidence>
<feature type="compositionally biased region" description="Basic and acidic residues" evidence="3">
    <location>
        <begin position="1623"/>
        <end position="1654"/>
    </location>
</feature>
<sequence length="2535" mass="274734">MGEHTRELRFPETLSVQSVKVIGRSEKAQLQGPAGSSSFEGRTYPDIRMIGLAVYATDLLAANSTMSALRASSPGMFSMPNGQLITNSIVVRGKFIKLSIVVYGEVLPSAESQSLPALPSIAQHLRPDSSFESDKLDMADLEDLRSSALKSIDAELADTEGDTGKLSDATVPSTFGRALGLGAVHEANSRLADHVAWLPTVLLESDAVESDQIVSRLEALSHDLVLLAQRAPDNAAHIHHGPALCRSLLALVSRCMERLELRPLRATLQALATCMVSATAAAEILGRKGDLDIIIQVLKDEEWSQQSLKLAALQTLLQLCSHAAGMEAFLGWSDALSGQITAYEVVLSLVLDGTPGQPRLQHVAVTLLRRASFYEALTRLDQCCSKLESIDGSEAPQDSLHKAAAAALRDATVHLEGLSQPNNLQDAEPGFSGPFDDIPGNQLVDDSASKLPGIIFGGSGTGTMPSDPFAQGQCHLYGFLESFMTGRRLLPGLSVLLRRLAHIHPHERLLLFRPIQQLMCILLSCSGGPQFLASDNATYTTLLSILECGVGHKKLPAVPRFPAALVRDLAAPHLGALAATHVRALRLSLLLVAATRSKGRGGLLPEEHACPALAALHRLCVRGSAGRCAVVYAFRSVFFAEWLLRQMEGRLEEATPSGSRQSQVQPSLRHLVAILHALVLSDPSGAAAERFGTRALALVLRAIRVLEPEADECQADPSALLEFALDSEGAEGGLGKAVRFGRRSADLEFLKNLKELAAQLRPWHQEESDATPAIQNAVVTSSKLMASLVLTRGPRSLKRSANEERGSRRLALVLGGHSAASGVDVPEVDFKAGEAGEHDLADDHERYPSEDQSELPLLAMRVLCRRAASSPKEALSIAIEQVADSGKGRDGLAQLVPWLIRCAGAFNLNLEASILREEKKPIASIYATRRSHAQLLEAALQTCAHLLCGLRDAGLSQYRHTELCQSLLMLAHRLTSGLFGLAPRSAFNSDPEFRLLWRHCVVWVCRVFRVWFQSFPRAAGGQLLLPLLRHARVLPTNFTGGMLLLASCGSLKPVLPSTSHQFSLSFSTSQPGDSLQSQFVLLPTGTRTGNAGMVILRPVTPSQAAGREACGQFWSRTSEVRDWEDSSPGSTDPLVRALAADREAAAAHALGLVEMVNQRRERLSLEDVAELLAMVAECALTSDAFLHLCTAKVVEKLTVAGLPVLQLIRRLAEAALNGVVLETEGGDDISGGAARDPRDARAVSRLLLLLAHFGSLGPAARMALTEHQVETLCQSVLAHAPATSLPAMAFSQSIRLLGLMFASPSSHSVPKCRMVAKAVNLLINKGPDETYPASVSTICAALELLLGLCTPQWLCLNLIFSAGETCDGDLRVSVSSAFKLGHCAQRIALELQACCQQCRGAERGSEEEVTAFEELATWLRAADSLISLSLVVLGHCPSATVFLQVVMSESASTNLLEGLVVALQHAPNNQQHTNSNYIHIHEQVGNIVKAVRDLREKVSAKPLDPIPSVLPAQLFEQPSRVGRSTKASGNAADASLNGAAADPMKDSSDDSANAVTDVVALLDAAADLEASAEWASVVELDSAEPPAEDSKMDWEFDATALKRKRQDFLEKFESDRKAKRLKQQQEKQEKQLQEKQEKQEKMEKPWMERPEERSTVPAAGRSAHSDPDASASAASGAAGAREDTRVAEAVTSDPAVNPAEALQSFLKDHPEFMRVLQNPKKCLADPRVKTMFVTELQNYPAVKSFLASRGLQLSQCTTDTAAIHSLHSAGRELIEREPAGQLSVSELQSAVSWEVLLAMGRPSDRCFDDFVLFEAVQAVNYFLLPRGPDGTQTLQKGPFTFVHNLLHMTGERVWQPFVHEKVAAVYNGEIYNARQVPPGFEERHLYRSDGECLLPAYRHLGPRFVQALDGEFALVVVDMEQQVAILSTDVFGTKPLWYSVYEGLHASSYRSALVRLGIPEGHIRAARPNEVMQLTFSLEADAPRPGAVLVTAAKFHAVHEFDLRQFKTSTIDWQTAFKKAVWKRVAASNHPVFMGLSSGYDSGALHVALEAEAAAHSVNYFTVVAEELPDVIDRRLAHNKSVSRAFLLSLSLQDFQTEQSWLAVASEPFRYGKSNWAGGSVQEDGAATGLSAIFRRCRQSGILVYLSGAGADEIISDYGFAGVKFFPHSSFGGLFPDELASIFPWPSVFLGTQRDYLMKEEVVAGSHGIEARYPFLDKRVVQEFLWLTHTVKNELYKRPVHDFLSGAAYPFDREKKEGFAAGRNLKLFGKTTVDVLYDALLNEGLVFTQKEDEEEGARSDRLCMRHLRGSSWQLARSQLVAFLSTPEDEVEAVGELGGALVAFSLQADVLGKSEPCLLGELCLQLLVLLLLEPSSRAPQIKLGHVDLLPMIFGLSWEAVIASGWPLFALLVRLGREERGFGRGDSVGRDSVSSTGGSTCTSLEVALAIVKTVLRISHAGKSSIRPASPSIRAAQENALDCWTGSTDFQTVLQSDRMLDLFAALETLSKPHYRVNLADAWHLTAPGTTAAEIGLHG</sequence>
<name>A0A812SV46_9DINO</name>
<feature type="domain" description="Glutamine amidotransferase type-2" evidence="4">
    <location>
        <begin position="948"/>
        <end position="1977"/>
    </location>
</feature>
<accession>A0A812SV46</accession>
<dbReference type="PANTHER" id="PTHR11772:SF2">
    <property type="entry name" value="ASPARAGINE SYNTHETASE [GLUTAMINE-HYDROLYZING]"/>
    <property type="match status" value="1"/>
</dbReference>
<dbReference type="EMBL" id="CAJNDS010002482">
    <property type="protein sequence ID" value="CAE7493948.1"/>
    <property type="molecule type" value="Genomic_DNA"/>
</dbReference>
<dbReference type="Gene3D" id="3.40.50.620">
    <property type="entry name" value="HUPs"/>
    <property type="match status" value="1"/>
</dbReference>
<dbReference type="InterPro" id="IPR017932">
    <property type="entry name" value="GATase_2_dom"/>
</dbReference>
<evidence type="ECO:0000256" key="1">
    <source>
        <dbReference type="ARBA" id="ARBA00022741"/>
    </source>
</evidence>
<evidence type="ECO:0000259" key="4">
    <source>
        <dbReference type="PROSITE" id="PS51278"/>
    </source>
</evidence>
<dbReference type="SUPFAM" id="SSF52402">
    <property type="entry name" value="Adenine nucleotide alpha hydrolases-like"/>
    <property type="match status" value="1"/>
</dbReference>
<gene>
    <name evidence="5" type="ORF">SNAT2548_LOCUS27675</name>
</gene>
<proteinExistence type="predicted"/>
<feature type="compositionally biased region" description="Low complexity" evidence="3">
    <location>
        <begin position="1668"/>
        <end position="1679"/>
    </location>
</feature>
<evidence type="ECO:0000256" key="3">
    <source>
        <dbReference type="SAM" id="MobiDB-lite"/>
    </source>
</evidence>
<dbReference type="InterPro" id="IPR014729">
    <property type="entry name" value="Rossmann-like_a/b/a_fold"/>
</dbReference>
<dbReference type="Gene3D" id="3.60.20.10">
    <property type="entry name" value="Glutamine Phosphoribosylpyrophosphate, subunit 1, domain 1"/>
    <property type="match status" value="1"/>
</dbReference>
<feature type="region of interest" description="Disordered" evidence="3">
    <location>
        <begin position="1520"/>
        <end position="1551"/>
    </location>
</feature>
<dbReference type="SUPFAM" id="SSF56235">
    <property type="entry name" value="N-terminal nucleophile aminohydrolases (Ntn hydrolases)"/>
    <property type="match status" value="1"/>
</dbReference>
<dbReference type="GO" id="GO:0004066">
    <property type="term" value="F:asparagine synthase (glutamine-hydrolyzing) activity"/>
    <property type="evidence" value="ECO:0007669"/>
    <property type="project" value="TreeGrafter"/>
</dbReference>
<keyword evidence="1" id="KW-0547">Nucleotide-binding</keyword>
<keyword evidence="2" id="KW-0067">ATP-binding</keyword>
<dbReference type="OrthoDB" id="426165at2759"/>